<sequence length="340" mass="35874">MRSAALLPVARQLRCASTATSSGHSILGPAVRSLLIQYDISQKDLKPTGPKGNLLKTDVLHFIDAGKLKPAPPKAVAPPPTPSVSAPPTSAPAVSAAPKAAPTPPAPKAKPAQAAPAAPAAPAEPQLISKRRPPRQVDKIDSDNVNKLRAKLKKEGISVSINDFIIKACACALRAVPELNVKWMKDHAEALPNVDISVAVATPAGLITPIVFKADTLGVSQIGAKVRELAKKARANKLTLEEFQGGTFTVSNLGMYGSISHFTAIINPPQAAIMAIGGGIDELETDLSSTNRFQVTLCFDGRAITVPDAHRFLEHFAMTFKEPDLMVADTKAFADFSQLL</sequence>
<feature type="region of interest" description="Disordered" evidence="2">
    <location>
        <begin position="71"/>
        <end position="142"/>
    </location>
</feature>
<dbReference type="GO" id="GO:0006086">
    <property type="term" value="P:pyruvate decarboxylation to acetyl-CoA"/>
    <property type="evidence" value="ECO:0007669"/>
    <property type="project" value="InterPro"/>
</dbReference>
<dbReference type="Gene3D" id="4.10.320.10">
    <property type="entry name" value="E3-binding domain"/>
    <property type="match status" value="1"/>
</dbReference>
<dbReference type="AlphaFoldDB" id="A0A0M3I061"/>
<dbReference type="InterPro" id="IPR045257">
    <property type="entry name" value="E2/Pdx1"/>
</dbReference>
<reference evidence="6" key="1">
    <citation type="submission" date="2017-02" db="UniProtKB">
        <authorList>
            <consortium name="WormBaseParasite"/>
        </authorList>
    </citation>
    <scope>IDENTIFICATION</scope>
</reference>
<dbReference type="Gene3D" id="3.30.559.10">
    <property type="entry name" value="Chloramphenicol acetyltransferase-like domain"/>
    <property type="match status" value="1"/>
</dbReference>
<dbReference type="GO" id="GO:0004742">
    <property type="term" value="F:dihydrolipoyllysine-residue acetyltransferase activity"/>
    <property type="evidence" value="ECO:0007669"/>
    <property type="project" value="TreeGrafter"/>
</dbReference>
<evidence type="ECO:0000259" key="3">
    <source>
        <dbReference type="Pfam" id="PF00198"/>
    </source>
</evidence>
<organism evidence="5 6">
    <name type="scientific">Ascaris lumbricoides</name>
    <name type="common">Giant roundworm</name>
    <dbReference type="NCBI Taxonomy" id="6252"/>
    <lineage>
        <taxon>Eukaryota</taxon>
        <taxon>Metazoa</taxon>
        <taxon>Ecdysozoa</taxon>
        <taxon>Nematoda</taxon>
        <taxon>Chromadorea</taxon>
        <taxon>Rhabditida</taxon>
        <taxon>Spirurina</taxon>
        <taxon>Ascaridomorpha</taxon>
        <taxon>Ascaridoidea</taxon>
        <taxon>Ascarididae</taxon>
        <taxon>Ascaris</taxon>
    </lineage>
</organism>
<evidence type="ECO:0000259" key="4">
    <source>
        <dbReference type="Pfam" id="PF02817"/>
    </source>
</evidence>
<evidence type="ECO:0000313" key="5">
    <source>
        <dbReference type="Proteomes" id="UP000036681"/>
    </source>
</evidence>
<evidence type="ECO:0000256" key="2">
    <source>
        <dbReference type="SAM" id="MobiDB-lite"/>
    </source>
</evidence>
<feature type="compositionally biased region" description="Low complexity" evidence="2">
    <location>
        <begin position="83"/>
        <end position="100"/>
    </location>
</feature>
<dbReference type="SUPFAM" id="SSF52777">
    <property type="entry name" value="CoA-dependent acyltransferases"/>
    <property type="match status" value="1"/>
</dbReference>
<evidence type="ECO:0000256" key="1">
    <source>
        <dbReference type="ARBA" id="ARBA00007317"/>
    </source>
</evidence>
<evidence type="ECO:0000313" key="6">
    <source>
        <dbReference type="WBParaSite" id="ALUE_0000946101-mRNA-1"/>
    </source>
</evidence>
<dbReference type="InterPro" id="IPR001078">
    <property type="entry name" value="2-oxoacid_DH_actylTfrase"/>
</dbReference>
<feature type="compositionally biased region" description="Pro residues" evidence="2">
    <location>
        <begin position="71"/>
        <end position="82"/>
    </location>
</feature>
<dbReference type="PANTHER" id="PTHR23151">
    <property type="entry name" value="DIHYDROLIPOAMIDE ACETYL/SUCCINYL-TRANSFERASE-RELATED"/>
    <property type="match status" value="1"/>
</dbReference>
<dbReference type="InterPro" id="IPR036625">
    <property type="entry name" value="E3-bd_dom_sf"/>
</dbReference>
<comment type="similarity">
    <text evidence="1">Belongs to the 2-oxoacid dehydrogenase family.</text>
</comment>
<dbReference type="PANTHER" id="PTHR23151:SF90">
    <property type="entry name" value="DIHYDROLIPOYLLYSINE-RESIDUE ACETYLTRANSFERASE COMPONENT OF PYRUVATE DEHYDROGENASE COMPLEX, MITOCHONDRIAL-RELATED"/>
    <property type="match status" value="1"/>
</dbReference>
<proteinExistence type="inferred from homology"/>
<dbReference type="InterPro" id="IPR004167">
    <property type="entry name" value="PSBD"/>
</dbReference>
<dbReference type="InterPro" id="IPR023213">
    <property type="entry name" value="CAT-like_dom_sf"/>
</dbReference>
<accession>A0A0M3I061</accession>
<name>A0A0M3I061_ASCLU</name>
<dbReference type="WBParaSite" id="ALUE_0000946101-mRNA-1">
    <property type="protein sequence ID" value="ALUE_0000946101-mRNA-1"/>
    <property type="gene ID" value="ALUE_0000946101"/>
</dbReference>
<keyword evidence="5" id="KW-1185">Reference proteome</keyword>
<feature type="domain" description="2-oxoacid dehydrogenase acyltransferase catalytic" evidence="3">
    <location>
        <begin position="137"/>
        <end position="327"/>
    </location>
</feature>
<dbReference type="Proteomes" id="UP000036681">
    <property type="component" value="Unplaced"/>
</dbReference>
<dbReference type="Pfam" id="PF02817">
    <property type="entry name" value="E3_binding"/>
    <property type="match status" value="1"/>
</dbReference>
<feature type="compositionally biased region" description="Low complexity" evidence="2">
    <location>
        <begin position="109"/>
        <end position="123"/>
    </location>
</feature>
<dbReference type="GO" id="GO:0045254">
    <property type="term" value="C:pyruvate dehydrogenase complex"/>
    <property type="evidence" value="ECO:0007669"/>
    <property type="project" value="InterPro"/>
</dbReference>
<feature type="domain" description="Peripheral subunit-binding (PSBD)" evidence="4">
    <location>
        <begin position="28"/>
        <end position="60"/>
    </location>
</feature>
<dbReference type="Pfam" id="PF00198">
    <property type="entry name" value="2-oxoacid_dh"/>
    <property type="match status" value="1"/>
</dbReference>
<protein>
    <submittedName>
        <fullName evidence="6">Peripheral subunit-binding (PSBD) domain-containing protein</fullName>
    </submittedName>
</protein>
<dbReference type="SUPFAM" id="SSF47005">
    <property type="entry name" value="Peripheral subunit-binding domain of 2-oxo acid dehydrogenase complex"/>
    <property type="match status" value="1"/>
</dbReference>